<protein>
    <recommendedName>
        <fullName evidence="4">Lipoprotein</fullName>
    </recommendedName>
</protein>
<sequence length="232" mass="26488">MKANHLFVSLLVILGIVGCKHNYSSEPRPDRFTLDNVERLVMEDILGAEKLDGSEKEYRYSAGASDLNGDGSEEIFVLMQDSYFCGSGGCTGFLFSDKGELISRMSVTREPVLVANRKTNGWNDLYVWSNGSLRVMSFDGKSYPTNPSTEREYNRDRERDTARQTLEVQEVYVQDGYDLKEITELPIFSPAHVYQFSFKHHGDPQHLYMYVIDMVTGRSELELLPIVKENEK</sequence>
<dbReference type="PROSITE" id="PS51257">
    <property type="entry name" value="PROKAR_LIPOPROTEIN"/>
    <property type="match status" value="1"/>
</dbReference>
<evidence type="ECO:0000256" key="1">
    <source>
        <dbReference type="SAM" id="MobiDB-lite"/>
    </source>
</evidence>
<proteinExistence type="predicted"/>
<dbReference type="Proteomes" id="UP000236721">
    <property type="component" value="Unassembled WGS sequence"/>
</dbReference>
<evidence type="ECO:0000313" key="2">
    <source>
        <dbReference type="EMBL" id="SEG68724.1"/>
    </source>
</evidence>
<dbReference type="EMBL" id="FNVG01000032">
    <property type="protein sequence ID" value="SEG68724.1"/>
    <property type="molecule type" value="Genomic_DNA"/>
</dbReference>
<accession>A0A1H6C6Y2</accession>
<name>A0A1H6C6Y2_9VIBR</name>
<feature type="compositionally biased region" description="Basic and acidic residues" evidence="1">
    <location>
        <begin position="149"/>
        <end position="160"/>
    </location>
</feature>
<dbReference type="AlphaFoldDB" id="A0A1H6C6Y2"/>
<evidence type="ECO:0000313" key="3">
    <source>
        <dbReference type="Proteomes" id="UP000236721"/>
    </source>
</evidence>
<feature type="region of interest" description="Disordered" evidence="1">
    <location>
        <begin position="140"/>
        <end position="160"/>
    </location>
</feature>
<evidence type="ECO:0008006" key="4">
    <source>
        <dbReference type="Google" id="ProtNLM"/>
    </source>
</evidence>
<organism evidence="2 3">
    <name type="scientific">Vibrio hangzhouensis</name>
    <dbReference type="NCBI Taxonomy" id="462991"/>
    <lineage>
        <taxon>Bacteria</taxon>
        <taxon>Pseudomonadati</taxon>
        <taxon>Pseudomonadota</taxon>
        <taxon>Gammaproteobacteria</taxon>
        <taxon>Vibrionales</taxon>
        <taxon>Vibrionaceae</taxon>
        <taxon>Vibrio</taxon>
    </lineage>
</organism>
<reference evidence="3" key="1">
    <citation type="submission" date="2016-10" db="EMBL/GenBank/DDBJ databases">
        <authorList>
            <person name="Varghese N."/>
            <person name="Submissions S."/>
        </authorList>
    </citation>
    <scope>NUCLEOTIDE SEQUENCE [LARGE SCALE GENOMIC DNA]</scope>
    <source>
        <strain evidence="3">CGMCC 1.7062</strain>
    </source>
</reference>
<keyword evidence="3" id="KW-1185">Reference proteome</keyword>
<gene>
    <name evidence="2" type="ORF">SAMN04488244_13224</name>
</gene>